<gene>
    <name evidence="4" type="ORF">DW352_25590</name>
</gene>
<dbReference type="InterPro" id="IPR013658">
    <property type="entry name" value="SGL"/>
</dbReference>
<organism evidence="4 5">
    <name type="scientific">Pseudolabrys taiwanensis</name>
    <dbReference type="NCBI Taxonomy" id="331696"/>
    <lineage>
        <taxon>Bacteria</taxon>
        <taxon>Pseudomonadati</taxon>
        <taxon>Pseudomonadota</taxon>
        <taxon>Alphaproteobacteria</taxon>
        <taxon>Hyphomicrobiales</taxon>
        <taxon>Xanthobacteraceae</taxon>
        <taxon>Pseudolabrys</taxon>
    </lineage>
</organism>
<feature type="chain" id="PRO_5016566532" evidence="2">
    <location>
        <begin position="29"/>
        <end position="352"/>
    </location>
</feature>
<protein>
    <submittedName>
        <fullName evidence="4">SMP-30/gluconolactonase/LRE family protein</fullName>
    </submittedName>
</protein>
<dbReference type="GO" id="GO:0016787">
    <property type="term" value="F:hydrolase activity"/>
    <property type="evidence" value="ECO:0007669"/>
    <property type="project" value="UniProtKB-KW"/>
</dbReference>
<dbReference type="AlphaFoldDB" id="A0A346A355"/>
<dbReference type="OrthoDB" id="30052at2"/>
<dbReference type="PANTHER" id="PTHR47572">
    <property type="entry name" value="LIPOPROTEIN-RELATED"/>
    <property type="match status" value="1"/>
</dbReference>
<keyword evidence="2" id="KW-0732">Signal</keyword>
<feature type="signal peptide" evidence="2">
    <location>
        <begin position="1"/>
        <end position="28"/>
    </location>
</feature>
<evidence type="ECO:0000256" key="2">
    <source>
        <dbReference type="SAM" id="SignalP"/>
    </source>
</evidence>
<reference evidence="4 5" key="1">
    <citation type="submission" date="2018-07" db="EMBL/GenBank/DDBJ databases">
        <authorList>
            <person name="Quirk P.G."/>
            <person name="Krulwich T.A."/>
        </authorList>
    </citation>
    <scope>NUCLEOTIDE SEQUENCE [LARGE SCALE GENOMIC DNA]</scope>
    <source>
        <strain evidence="4 5">CC-BB4</strain>
    </source>
</reference>
<dbReference type="InterPro" id="IPR011042">
    <property type="entry name" value="6-blade_b-propeller_TolB-like"/>
</dbReference>
<evidence type="ECO:0000256" key="1">
    <source>
        <dbReference type="ARBA" id="ARBA00022801"/>
    </source>
</evidence>
<keyword evidence="1" id="KW-0378">Hydrolase</keyword>
<dbReference type="EMBL" id="CP031417">
    <property type="protein sequence ID" value="AXK83602.1"/>
    <property type="molecule type" value="Genomic_DNA"/>
</dbReference>
<dbReference type="RefSeq" id="WP_115693981.1">
    <property type="nucleotide sequence ID" value="NZ_CP031417.1"/>
</dbReference>
<evidence type="ECO:0000313" key="5">
    <source>
        <dbReference type="Proteomes" id="UP000254889"/>
    </source>
</evidence>
<dbReference type="SUPFAM" id="SSF63829">
    <property type="entry name" value="Calcium-dependent phosphotriesterase"/>
    <property type="match status" value="1"/>
</dbReference>
<dbReference type="PANTHER" id="PTHR47572:SF4">
    <property type="entry name" value="LACTONASE DRP35"/>
    <property type="match status" value="1"/>
</dbReference>
<proteinExistence type="predicted"/>
<name>A0A346A355_9HYPH</name>
<keyword evidence="5" id="KW-1185">Reference proteome</keyword>
<dbReference type="Proteomes" id="UP000254889">
    <property type="component" value="Chromosome"/>
</dbReference>
<dbReference type="KEGG" id="ptaw:DW352_25590"/>
<evidence type="ECO:0000313" key="4">
    <source>
        <dbReference type="EMBL" id="AXK83602.1"/>
    </source>
</evidence>
<dbReference type="InterPro" id="IPR051262">
    <property type="entry name" value="SMP-30/CGR1_Lactonase"/>
</dbReference>
<evidence type="ECO:0000259" key="3">
    <source>
        <dbReference type="Pfam" id="PF08450"/>
    </source>
</evidence>
<dbReference type="Gene3D" id="2.120.10.30">
    <property type="entry name" value="TolB, C-terminal domain"/>
    <property type="match status" value="1"/>
</dbReference>
<feature type="domain" description="SMP-30/Gluconolactonase/LRE-like region" evidence="3">
    <location>
        <begin position="124"/>
        <end position="334"/>
    </location>
</feature>
<dbReference type="Pfam" id="PF08450">
    <property type="entry name" value="SGL"/>
    <property type="match status" value="1"/>
</dbReference>
<accession>A0A346A355</accession>
<sequence length="352" mass="38211">MPILCGRRCARVVAVAFAATCAALPVHAETIFQPHATWHELSAAGRFFSEGVVAGKDGRVYITDMTPSVVFKENNPGGTIYRYDPKTKQLDPIMQPSGMANGLHIDKHGDLIIAQTADTPATGGRAIVRRNLATGTTTLLADAYDGKRLVGPNDVTSDAQGRIYFTDARYGGNEPMELPNAVYRIDPDGKIVQLGTDVFRPNGIEVSPDGRRLYVSAFNSARLRTNPSGPAADKFGLTMGGVVAYDLDSAGNISNSRLFYRNDELGVDGMTLDTDGNLYLALHNGNPQDPKGHVAVLDRNGKEIARMDLPEKFIPSNLGFGRGDDAGTLYMTTAFKWRLYSIPTTRHGHYFD</sequence>